<organism evidence="9 10">
    <name type="scientific">Kibdelosporangium aridum</name>
    <dbReference type="NCBI Taxonomy" id="2030"/>
    <lineage>
        <taxon>Bacteria</taxon>
        <taxon>Bacillati</taxon>
        <taxon>Actinomycetota</taxon>
        <taxon>Actinomycetes</taxon>
        <taxon>Pseudonocardiales</taxon>
        <taxon>Pseudonocardiaceae</taxon>
        <taxon>Kibdelosporangium</taxon>
    </lineage>
</organism>
<dbReference type="GO" id="GO:0030246">
    <property type="term" value="F:carbohydrate binding"/>
    <property type="evidence" value="ECO:0007669"/>
    <property type="project" value="InterPro"/>
</dbReference>
<dbReference type="SUPFAM" id="SSF75005">
    <property type="entry name" value="Arabinanase/levansucrase/invertase"/>
    <property type="match status" value="1"/>
</dbReference>
<dbReference type="GO" id="GO:0004553">
    <property type="term" value="F:hydrolase activity, hydrolyzing O-glycosyl compounds"/>
    <property type="evidence" value="ECO:0007669"/>
    <property type="project" value="InterPro"/>
</dbReference>
<dbReference type="GO" id="GO:0005975">
    <property type="term" value="P:carbohydrate metabolic process"/>
    <property type="evidence" value="ECO:0007669"/>
    <property type="project" value="InterPro"/>
</dbReference>
<keyword evidence="3 6" id="KW-0326">Glycosidase</keyword>
<dbReference type="PROSITE" id="PS51175">
    <property type="entry name" value="CBM6"/>
    <property type="match status" value="1"/>
</dbReference>
<gene>
    <name evidence="9" type="ORF">SAMN05661093_10148</name>
</gene>
<dbReference type="InterPro" id="IPR005084">
    <property type="entry name" value="CBM6"/>
</dbReference>
<dbReference type="PANTHER" id="PTHR42812:SF5">
    <property type="entry name" value="ENDO-ARABINASE"/>
    <property type="match status" value="1"/>
</dbReference>
<proteinExistence type="inferred from homology"/>
<dbReference type="InterPro" id="IPR051795">
    <property type="entry name" value="Glycosyl_Hydrlase_43"/>
</dbReference>
<dbReference type="Pfam" id="PF04616">
    <property type="entry name" value="Glyco_hydro_43"/>
    <property type="match status" value="1"/>
</dbReference>
<feature type="active site" description="Proton donor" evidence="4">
    <location>
        <position position="219"/>
    </location>
</feature>
<accession>A0A1W2FXB8</accession>
<dbReference type="InterPro" id="IPR008979">
    <property type="entry name" value="Galactose-bd-like_sf"/>
</dbReference>
<feature type="chain" id="PRO_5038479028" evidence="7">
    <location>
        <begin position="26"/>
        <end position="438"/>
    </location>
</feature>
<sequence length="438" mass="47150">MLYDECMRKLLVPAVLILAFSSTAAADPVIDTVTPVSAINADFPDPDVLQVGSTYYAYSTSSWAGRVPVATAPSPAGPWSVQGDALPARPSWAAGDHGFWAPDVSRRADGLYLMYFTGRSTANGRMCIGAATSAGPTGPFQATGNSPLVCDPAEGGAIDPSSFVDSNGARYLLYKNDGNAVQRPAIVWLQQVAADGVSLIGGRTELIRNNHPDEHGVIEAPVLVRRASQYVLFYSGGVFTGNSYFTSYAVSRGINGPYTKAFRPLMTTQTVNGAVQGPGGADVLGERIFFHGWVDRTRWMYVAELGWANDYPVVRGSRVVYEAERGAINHAEIRRNVPNASDGAVVAKLDFADSWVDITVYAPGSGNYTVHARYAAGFGDAQHLVTVNGGTQHVVNYPNSGWDNWRVAALDVNLVPGWNTLRFQHLTRWAELDQIEVA</sequence>
<evidence type="ECO:0000313" key="10">
    <source>
        <dbReference type="Proteomes" id="UP000192674"/>
    </source>
</evidence>
<dbReference type="InterPro" id="IPR006710">
    <property type="entry name" value="Glyco_hydro_43"/>
</dbReference>
<dbReference type="CDD" id="cd08999">
    <property type="entry name" value="GH43_ABN-like"/>
    <property type="match status" value="1"/>
</dbReference>
<evidence type="ECO:0000256" key="1">
    <source>
        <dbReference type="ARBA" id="ARBA00009865"/>
    </source>
</evidence>
<evidence type="ECO:0000256" key="4">
    <source>
        <dbReference type="PIRSR" id="PIRSR606710-1"/>
    </source>
</evidence>
<dbReference type="SUPFAM" id="SSF49785">
    <property type="entry name" value="Galactose-binding domain-like"/>
    <property type="match status" value="1"/>
</dbReference>
<evidence type="ECO:0000256" key="7">
    <source>
        <dbReference type="SAM" id="SignalP"/>
    </source>
</evidence>
<evidence type="ECO:0000256" key="3">
    <source>
        <dbReference type="ARBA" id="ARBA00023295"/>
    </source>
</evidence>
<evidence type="ECO:0000313" key="9">
    <source>
        <dbReference type="EMBL" id="SMD26565.1"/>
    </source>
</evidence>
<feature type="active site" description="Proton acceptor" evidence="4">
    <location>
        <position position="45"/>
    </location>
</feature>
<dbReference type="Proteomes" id="UP000192674">
    <property type="component" value="Unassembled WGS sequence"/>
</dbReference>
<evidence type="ECO:0000256" key="6">
    <source>
        <dbReference type="RuleBase" id="RU361187"/>
    </source>
</evidence>
<feature type="signal peptide" evidence="7">
    <location>
        <begin position="1"/>
        <end position="25"/>
    </location>
</feature>
<evidence type="ECO:0000256" key="2">
    <source>
        <dbReference type="ARBA" id="ARBA00022801"/>
    </source>
</evidence>
<dbReference type="EMBL" id="FWXV01000015">
    <property type="protein sequence ID" value="SMD26565.1"/>
    <property type="molecule type" value="Genomic_DNA"/>
</dbReference>
<dbReference type="PANTHER" id="PTHR42812">
    <property type="entry name" value="BETA-XYLOSIDASE"/>
    <property type="match status" value="1"/>
</dbReference>
<evidence type="ECO:0000259" key="8">
    <source>
        <dbReference type="PROSITE" id="PS51175"/>
    </source>
</evidence>
<feature type="site" description="Important for catalytic activity, responsible for pKa modulation of the active site Glu and correct orientation of both the proton donor and substrate" evidence="5">
    <location>
        <position position="159"/>
    </location>
</feature>
<dbReference type="Gene3D" id="2.60.120.260">
    <property type="entry name" value="Galactose-binding domain-like"/>
    <property type="match status" value="1"/>
</dbReference>
<name>A0A1W2FXB8_KIBAR</name>
<dbReference type="Gene3D" id="2.115.10.20">
    <property type="entry name" value="Glycosyl hydrolase domain, family 43"/>
    <property type="match status" value="1"/>
</dbReference>
<protein>
    <submittedName>
        <fullName evidence="9">Carbohydrate binding module (Family 35)</fullName>
    </submittedName>
</protein>
<keyword evidence="7" id="KW-0732">Signal</keyword>
<evidence type="ECO:0000256" key="5">
    <source>
        <dbReference type="PIRSR" id="PIRSR606710-2"/>
    </source>
</evidence>
<feature type="domain" description="CBM6" evidence="8">
    <location>
        <begin position="319"/>
        <end position="438"/>
    </location>
</feature>
<dbReference type="InterPro" id="IPR023296">
    <property type="entry name" value="Glyco_hydro_beta-prop_sf"/>
</dbReference>
<keyword evidence="2 6" id="KW-0378">Hydrolase</keyword>
<reference evidence="9 10" key="1">
    <citation type="submission" date="2017-04" db="EMBL/GenBank/DDBJ databases">
        <authorList>
            <person name="Afonso C.L."/>
            <person name="Miller P.J."/>
            <person name="Scott M.A."/>
            <person name="Spackman E."/>
            <person name="Goraichik I."/>
            <person name="Dimitrov K.M."/>
            <person name="Suarez D.L."/>
            <person name="Swayne D.E."/>
        </authorList>
    </citation>
    <scope>NUCLEOTIDE SEQUENCE [LARGE SCALE GENOMIC DNA]</scope>
    <source>
        <strain evidence="9 10">DSM 43828</strain>
    </source>
</reference>
<dbReference type="AlphaFoldDB" id="A0A1W2FXB8"/>
<comment type="similarity">
    <text evidence="1 6">Belongs to the glycosyl hydrolase 43 family.</text>
</comment>
<keyword evidence="10" id="KW-1185">Reference proteome</keyword>